<dbReference type="GO" id="GO:0033194">
    <property type="term" value="P:response to hydroperoxide"/>
    <property type="evidence" value="ECO:0007669"/>
    <property type="project" value="TreeGrafter"/>
</dbReference>
<dbReference type="AlphaFoldDB" id="A0A7W7WV09"/>
<comment type="caution">
    <text evidence="1">The sequence shown here is derived from an EMBL/GenBank/DDBJ whole genome shotgun (WGS) entry which is preliminary data.</text>
</comment>
<dbReference type="PANTHER" id="PTHR30283:SF4">
    <property type="entry name" value="PEROXIDE STRESS RESISTANCE PROTEIN YAAA"/>
    <property type="match status" value="1"/>
</dbReference>
<keyword evidence="2" id="KW-1185">Reference proteome</keyword>
<evidence type="ECO:0000313" key="1">
    <source>
        <dbReference type="EMBL" id="MBB4964023.1"/>
    </source>
</evidence>
<dbReference type="EMBL" id="JACHJS010000001">
    <property type="protein sequence ID" value="MBB4964023.1"/>
    <property type="molecule type" value="Genomic_DNA"/>
</dbReference>
<organism evidence="1 2">
    <name type="scientific">Saccharothrix violaceirubra</name>
    <dbReference type="NCBI Taxonomy" id="413306"/>
    <lineage>
        <taxon>Bacteria</taxon>
        <taxon>Bacillati</taxon>
        <taxon>Actinomycetota</taxon>
        <taxon>Actinomycetes</taxon>
        <taxon>Pseudonocardiales</taxon>
        <taxon>Pseudonocardiaceae</taxon>
        <taxon>Saccharothrix</taxon>
    </lineage>
</organism>
<gene>
    <name evidence="1" type="ORF">F4559_001382</name>
</gene>
<accession>A0A7W7WV09</accession>
<dbReference type="RefSeq" id="WP_184666783.1">
    <property type="nucleotide sequence ID" value="NZ_BAABAI010000003.1"/>
</dbReference>
<evidence type="ECO:0008006" key="3">
    <source>
        <dbReference type="Google" id="ProtNLM"/>
    </source>
</evidence>
<dbReference type="NCBIfam" id="NF002544">
    <property type="entry name" value="PRK02101.2-1"/>
    <property type="match status" value="1"/>
</dbReference>
<name>A0A7W7WV09_9PSEU</name>
<proteinExistence type="predicted"/>
<dbReference type="Pfam" id="PF03883">
    <property type="entry name" value="H2O2_YaaD"/>
    <property type="match status" value="1"/>
</dbReference>
<sequence>MLVLLPPSETKSIGGRGVPLELDALSFPDLNPVRAKLVDAVVELAADPDTARSVLGLSQRQADEVARNAALRTSPTTPALSRYTGVLYDALDYAGLTRAGKSKAVARLAVASALFGVVRGGDPIPAYRLSGGSVLPAVGPLGALWRPVLEPALAGVDDFVVDLRSGPYSGLARIPGAVVVKVVTEDDSGRRQAVSHFNKAHKGFLARALVESRAEPDSVAKLIRVAGGVGMRLERTGADAVDLVVSQP</sequence>
<evidence type="ECO:0000313" key="2">
    <source>
        <dbReference type="Proteomes" id="UP000542674"/>
    </source>
</evidence>
<protein>
    <recommendedName>
        <fullName evidence="3">Peroxide stress protein YaaA</fullName>
    </recommendedName>
</protein>
<dbReference type="InterPro" id="IPR005583">
    <property type="entry name" value="YaaA"/>
</dbReference>
<dbReference type="GO" id="GO:0005829">
    <property type="term" value="C:cytosol"/>
    <property type="evidence" value="ECO:0007669"/>
    <property type="project" value="TreeGrafter"/>
</dbReference>
<dbReference type="Proteomes" id="UP000542674">
    <property type="component" value="Unassembled WGS sequence"/>
</dbReference>
<dbReference type="PANTHER" id="PTHR30283">
    <property type="entry name" value="PEROXIDE STRESS RESPONSE PROTEIN YAAA"/>
    <property type="match status" value="1"/>
</dbReference>
<reference evidence="1 2" key="1">
    <citation type="submission" date="2020-08" db="EMBL/GenBank/DDBJ databases">
        <title>Sequencing the genomes of 1000 actinobacteria strains.</title>
        <authorList>
            <person name="Klenk H.-P."/>
        </authorList>
    </citation>
    <scope>NUCLEOTIDE SEQUENCE [LARGE SCALE GENOMIC DNA]</scope>
    <source>
        <strain evidence="1 2">DSM 45084</strain>
    </source>
</reference>